<dbReference type="SUPFAM" id="SSF55383">
    <property type="entry name" value="Copper amine oxidase, domain N"/>
    <property type="match status" value="1"/>
</dbReference>
<organism evidence="2 3">
    <name type="scientific">Cytobacillus mangrovibacter</name>
    <dbReference type="NCBI Taxonomy" id="3299024"/>
    <lineage>
        <taxon>Bacteria</taxon>
        <taxon>Bacillati</taxon>
        <taxon>Bacillota</taxon>
        <taxon>Bacilli</taxon>
        <taxon>Bacillales</taxon>
        <taxon>Bacillaceae</taxon>
        <taxon>Cytobacillus</taxon>
    </lineage>
</organism>
<name>A0ABW6JUX8_9BACI</name>
<dbReference type="InterPro" id="IPR012854">
    <property type="entry name" value="Cu_amine_oxidase-like_N"/>
</dbReference>
<accession>A0ABW6JUX8</accession>
<protein>
    <submittedName>
        <fullName evidence="2">Stalk domain-containing protein</fullName>
    </submittedName>
</protein>
<feature type="domain" description="Copper amine oxidase-like N-terminal" evidence="1">
    <location>
        <begin position="350"/>
        <end position="444"/>
    </location>
</feature>
<dbReference type="Proteomes" id="UP001601058">
    <property type="component" value="Unassembled WGS sequence"/>
</dbReference>
<dbReference type="Pfam" id="PF07833">
    <property type="entry name" value="Cu_amine_oxidN1"/>
    <property type="match status" value="1"/>
</dbReference>
<gene>
    <name evidence="2" type="ORF">ACFYKT_02905</name>
</gene>
<proteinExistence type="predicted"/>
<evidence type="ECO:0000313" key="3">
    <source>
        <dbReference type="Proteomes" id="UP001601058"/>
    </source>
</evidence>
<keyword evidence="3" id="KW-1185">Reference proteome</keyword>
<dbReference type="EMBL" id="JBIACJ010000001">
    <property type="protein sequence ID" value="MFE8695304.1"/>
    <property type="molecule type" value="Genomic_DNA"/>
</dbReference>
<sequence length="454" mass="52845">MSWQWKAYSKQASLGDDNIEKVVQELTVQSSEKDLHITQRISGLKPDKEYQVVIPGELFQWLCIKDNGDPCESKDENPQTFLPDKDTLIFQYTIPIQKIDTAFLLKEWTTDLLGVIVKATDIEIIDIVRRKGSWVAGMPLKGIKEMDLIDYYLFKGNGAAPALYWQPAALQNKQTNKEVSYYINQQGLVKDYDFEELNRLKGYPFVSVVFTDQLNENSGKGMIVTSSNTKEEMLKRKLVHYYYQMKFNELSADEKWLLDVFTSYTAKLTPLSEKGKAILQELKENLSEDELAALFNEINNGSGEMNTEKLDKFIYKIKGLPTRFFTLNKTESTKWVPFHYYDPRKISIGNKEQIEGEAIYDKGMMLYPFMEIMEKLEFEVKVLPNHKSILVLKGRNSYRFYLNQNIFIYNEEDYGLLENPLVNLNGHYYMSKQWLQTIFKISIDEGKEDIKLSL</sequence>
<comment type="caution">
    <text evidence="2">The sequence shown here is derived from an EMBL/GenBank/DDBJ whole genome shotgun (WGS) entry which is preliminary data.</text>
</comment>
<evidence type="ECO:0000313" key="2">
    <source>
        <dbReference type="EMBL" id="MFE8695304.1"/>
    </source>
</evidence>
<reference evidence="2 3" key="1">
    <citation type="submission" date="2024-08" db="EMBL/GenBank/DDBJ databases">
        <title>Two novel Cytobacillus novel species.</title>
        <authorList>
            <person name="Liu G."/>
        </authorList>
    </citation>
    <scope>NUCLEOTIDE SEQUENCE [LARGE SCALE GENOMIC DNA]</scope>
    <source>
        <strain evidence="2 3">FJAT-53684</strain>
    </source>
</reference>
<dbReference type="InterPro" id="IPR036582">
    <property type="entry name" value="Mao_N_sf"/>
</dbReference>
<evidence type="ECO:0000259" key="1">
    <source>
        <dbReference type="Pfam" id="PF07833"/>
    </source>
</evidence>